<evidence type="ECO:0000259" key="1">
    <source>
        <dbReference type="PROSITE" id="PS50883"/>
    </source>
</evidence>
<comment type="caution">
    <text evidence="2">The sequence shown here is derived from an EMBL/GenBank/DDBJ whole genome shotgun (WGS) entry which is preliminary data.</text>
</comment>
<feature type="domain" description="EAL" evidence="1">
    <location>
        <begin position="1"/>
        <end position="174"/>
    </location>
</feature>
<reference evidence="2" key="2">
    <citation type="journal article" date="2014" name="ISME J.">
        <title>Microbial stratification in low pH oxic and suboxic macroscopic growths along an acid mine drainage.</title>
        <authorList>
            <person name="Mendez-Garcia C."/>
            <person name="Mesa V."/>
            <person name="Sprenger R.R."/>
            <person name="Richter M."/>
            <person name="Diez M.S."/>
            <person name="Solano J."/>
            <person name="Bargiela R."/>
            <person name="Golyshina O.V."/>
            <person name="Manteca A."/>
            <person name="Ramos J.L."/>
            <person name="Gallego J.R."/>
            <person name="Llorente I."/>
            <person name="Martins Dos Santos V.A."/>
            <person name="Jensen O.N."/>
            <person name="Pelaez A.I."/>
            <person name="Sanchez J."/>
            <person name="Ferrer M."/>
        </authorList>
    </citation>
    <scope>NUCLEOTIDE SEQUENCE</scope>
</reference>
<evidence type="ECO:0000313" key="2">
    <source>
        <dbReference type="EMBL" id="EQD66187.1"/>
    </source>
</evidence>
<dbReference type="PANTHER" id="PTHR33121:SF70">
    <property type="entry name" value="SIGNALING PROTEIN YKOW"/>
    <property type="match status" value="1"/>
</dbReference>
<name>T1B8I3_9ZZZZ</name>
<dbReference type="InterPro" id="IPR001633">
    <property type="entry name" value="EAL_dom"/>
</dbReference>
<organism evidence="2">
    <name type="scientific">mine drainage metagenome</name>
    <dbReference type="NCBI Taxonomy" id="410659"/>
    <lineage>
        <taxon>unclassified sequences</taxon>
        <taxon>metagenomes</taxon>
        <taxon>ecological metagenomes</taxon>
    </lineage>
</organism>
<dbReference type="Gene3D" id="3.20.20.450">
    <property type="entry name" value="EAL domain"/>
    <property type="match status" value="1"/>
</dbReference>
<dbReference type="Pfam" id="PF00563">
    <property type="entry name" value="EAL"/>
    <property type="match status" value="1"/>
</dbReference>
<dbReference type="GO" id="GO:0071111">
    <property type="term" value="F:cyclic-guanylate-specific phosphodiesterase activity"/>
    <property type="evidence" value="ECO:0007669"/>
    <property type="project" value="InterPro"/>
</dbReference>
<gene>
    <name evidence="2" type="ORF">B1A_08233</name>
</gene>
<dbReference type="EMBL" id="AUZX01005886">
    <property type="protein sequence ID" value="EQD66187.1"/>
    <property type="molecule type" value="Genomic_DNA"/>
</dbReference>
<protein>
    <submittedName>
        <fullName evidence="2">Diguanylate cyclase/phosphodiesterase</fullName>
    </submittedName>
</protein>
<dbReference type="CDD" id="cd01948">
    <property type="entry name" value="EAL"/>
    <property type="match status" value="1"/>
</dbReference>
<dbReference type="PROSITE" id="PS50883">
    <property type="entry name" value="EAL"/>
    <property type="match status" value="1"/>
</dbReference>
<accession>T1B8I3</accession>
<dbReference type="InterPro" id="IPR050706">
    <property type="entry name" value="Cyclic-di-GMP_PDE-like"/>
</dbReference>
<sequence>SWREAGLQPVPVAVNIHPEHLLDPKFVPQLVAASRGMIDVEIVQSSECCDRALLPVLEMLREEGVRVSLEDFSLGYGALGRLAELPIDILKIDRGIVSHLSRTAASAQRARTRRLLSTLVSMARLCRFITIAKGVETSVELEALAELGCTQYQGYLRSPAVSVDHFRQFLAPAAPAVGA</sequence>
<dbReference type="SMART" id="SM00052">
    <property type="entry name" value="EAL"/>
    <property type="match status" value="1"/>
</dbReference>
<proteinExistence type="predicted"/>
<dbReference type="AlphaFoldDB" id="T1B8I3"/>
<dbReference type="SUPFAM" id="SSF141868">
    <property type="entry name" value="EAL domain-like"/>
    <property type="match status" value="1"/>
</dbReference>
<reference evidence="2" key="1">
    <citation type="submission" date="2013-08" db="EMBL/GenBank/DDBJ databases">
        <authorList>
            <person name="Mendez C."/>
            <person name="Richter M."/>
            <person name="Ferrer M."/>
            <person name="Sanchez J."/>
        </authorList>
    </citation>
    <scope>NUCLEOTIDE SEQUENCE</scope>
</reference>
<dbReference type="PANTHER" id="PTHR33121">
    <property type="entry name" value="CYCLIC DI-GMP PHOSPHODIESTERASE PDEF"/>
    <property type="match status" value="1"/>
</dbReference>
<feature type="non-terminal residue" evidence="2">
    <location>
        <position position="1"/>
    </location>
</feature>
<dbReference type="InterPro" id="IPR035919">
    <property type="entry name" value="EAL_sf"/>
</dbReference>